<evidence type="ECO:0000256" key="2">
    <source>
        <dbReference type="ARBA" id="ARBA00004167"/>
    </source>
</evidence>
<evidence type="ECO:0000256" key="1">
    <source>
        <dbReference type="ARBA" id="ARBA00000900"/>
    </source>
</evidence>
<dbReference type="Proteomes" id="UP000095767">
    <property type="component" value="Unassembled WGS sequence"/>
</dbReference>
<evidence type="ECO:0000313" key="16">
    <source>
        <dbReference type="Proteomes" id="UP000095767"/>
    </source>
</evidence>
<dbReference type="InterPro" id="IPR001841">
    <property type="entry name" value="Znf_RING"/>
</dbReference>
<evidence type="ECO:0000256" key="10">
    <source>
        <dbReference type="ARBA" id="ARBA00022833"/>
    </source>
</evidence>
<dbReference type="GO" id="GO:0008270">
    <property type="term" value="F:zinc ion binding"/>
    <property type="evidence" value="ECO:0007669"/>
    <property type="project" value="UniProtKB-KW"/>
</dbReference>
<dbReference type="STRING" id="888268.A0A1E5WNL9"/>
<dbReference type="Pfam" id="PF13639">
    <property type="entry name" value="zf-RING_2"/>
    <property type="match status" value="1"/>
</dbReference>
<keyword evidence="5" id="KW-0808">Transferase</keyword>
<comment type="caution">
    <text evidence="15">The sequence shown here is derived from an EMBL/GenBank/DDBJ whole genome shotgun (WGS) entry which is preliminary data.</text>
</comment>
<evidence type="ECO:0000256" key="5">
    <source>
        <dbReference type="ARBA" id="ARBA00022679"/>
    </source>
</evidence>
<evidence type="ECO:0000313" key="15">
    <source>
        <dbReference type="EMBL" id="OEL38979.1"/>
    </source>
</evidence>
<accession>A0A1E5WNL9</accession>
<proteinExistence type="predicted"/>
<dbReference type="PROSITE" id="PS50089">
    <property type="entry name" value="ZF_RING_2"/>
    <property type="match status" value="1"/>
</dbReference>
<dbReference type="EC" id="2.3.2.27" evidence="4"/>
<dbReference type="Gene3D" id="3.30.40.10">
    <property type="entry name" value="Zinc/RING finger domain, C3HC4 (zinc finger)"/>
    <property type="match status" value="1"/>
</dbReference>
<dbReference type="SUPFAM" id="SSF57850">
    <property type="entry name" value="RING/U-box"/>
    <property type="match status" value="1"/>
</dbReference>
<evidence type="ECO:0000256" key="3">
    <source>
        <dbReference type="ARBA" id="ARBA00004906"/>
    </source>
</evidence>
<dbReference type="InterPro" id="IPR013083">
    <property type="entry name" value="Znf_RING/FYVE/PHD"/>
</dbReference>
<keyword evidence="6" id="KW-0812">Transmembrane</keyword>
<keyword evidence="12" id="KW-0472">Membrane</keyword>
<name>A0A1E5WNL9_9POAL</name>
<reference evidence="15 16" key="1">
    <citation type="submission" date="2016-09" db="EMBL/GenBank/DDBJ databases">
        <title>The draft genome of Dichanthelium oligosanthes: A C3 panicoid grass species.</title>
        <authorList>
            <person name="Studer A.J."/>
            <person name="Schnable J.C."/>
            <person name="Brutnell T.P."/>
        </authorList>
    </citation>
    <scope>NUCLEOTIDE SEQUENCE [LARGE SCALE GENOMIC DNA]</scope>
    <source>
        <strain evidence="16">cv. Kellogg 1175</strain>
        <tissue evidence="15">Leaf</tissue>
    </source>
</reference>
<dbReference type="InterPro" id="IPR044600">
    <property type="entry name" value="ATL1/ATL16-like"/>
</dbReference>
<dbReference type="SMART" id="SM00184">
    <property type="entry name" value="RING"/>
    <property type="match status" value="1"/>
</dbReference>
<protein>
    <recommendedName>
        <fullName evidence="4">RING-type E3 ubiquitin transferase</fullName>
        <ecNumber evidence="4">2.3.2.27</ecNumber>
    </recommendedName>
</protein>
<dbReference type="UniPathway" id="UPA00143"/>
<evidence type="ECO:0000256" key="13">
    <source>
        <dbReference type="PROSITE-ProRule" id="PRU00175"/>
    </source>
</evidence>
<sequence length="75" mass="8150">MYRADEPWEERTCSVCLAELADGEAVRVLMPCLHYFHPACVEWWLRKSATCPLCRALTVAAAAKGGQAAGAGRPS</sequence>
<evidence type="ECO:0000256" key="9">
    <source>
        <dbReference type="ARBA" id="ARBA00022786"/>
    </source>
</evidence>
<keyword evidence="11" id="KW-1133">Transmembrane helix</keyword>
<organism evidence="15 16">
    <name type="scientific">Dichanthelium oligosanthes</name>
    <dbReference type="NCBI Taxonomy" id="888268"/>
    <lineage>
        <taxon>Eukaryota</taxon>
        <taxon>Viridiplantae</taxon>
        <taxon>Streptophyta</taxon>
        <taxon>Embryophyta</taxon>
        <taxon>Tracheophyta</taxon>
        <taxon>Spermatophyta</taxon>
        <taxon>Magnoliopsida</taxon>
        <taxon>Liliopsida</taxon>
        <taxon>Poales</taxon>
        <taxon>Poaceae</taxon>
        <taxon>PACMAD clade</taxon>
        <taxon>Panicoideae</taxon>
        <taxon>Panicodae</taxon>
        <taxon>Paniceae</taxon>
        <taxon>Dichantheliinae</taxon>
        <taxon>Dichanthelium</taxon>
    </lineage>
</organism>
<dbReference type="GO" id="GO:0016020">
    <property type="term" value="C:membrane"/>
    <property type="evidence" value="ECO:0007669"/>
    <property type="project" value="UniProtKB-SubCell"/>
</dbReference>
<comment type="subcellular location">
    <subcellularLocation>
        <location evidence="2">Membrane</location>
        <topology evidence="2">Single-pass membrane protein</topology>
    </subcellularLocation>
</comment>
<evidence type="ECO:0000256" key="4">
    <source>
        <dbReference type="ARBA" id="ARBA00012483"/>
    </source>
</evidence>
<evidence type="ECO:0000256" key="12">
    <source>
        <dbReference type="ARBA" id="ARBA00023136"/>
    </source>
</evidence>
<gene>
    <name evidence="15" type="ORF">BAE44_0000002</name>
</gene>
<dbReference type="EMBL" id="LWDX02000009">
    <property type="protein sequence ID" value="OEL38979.1"/>
    <property type="molecule type" value="Genomic_DNA"/>
</dbReference>
<keyword evidence="7" id="KW-0479">Metal-binding</keyword>
<dbReference type="PANTHER" id="PTHR46913">
    <property type="entry name" value="RING-H2 FINGER PROTEIN ATL16"/>
    <property type="match status" value="1"/>
</dbReference>
<dbReference type="GO" id="GO:0016567">
    <property type="term" value="P:protein ubiquitination"/>
    <property type="evidence" value="ECO:0007669"/>
    <property type="project" value="UniProtKB-UniPathway"/>
</dbReference>
<dbReference type="PANTHER" id="PTHR46913:SF1">
    <property type="entry name" value="RING-H2 FINGER PROTEIN ATL16"/>
    <property type="match status" value="1"/>
</dbReference>
<dbReference type="AlphaFoldDB" id="A0A1E5WNL9"/>
<keyword evidence="10" id="KW-0862">Zinc</keyword>
<evidence type="ECO:0000256" key="7">
    <source>
        <dbReference type="ARBA" id="ARBA00022723"/>
    </source>
</evidence>
<comment type="pathway">
    <text evidence="3">Protein modification; protein ubiquitination.</text>
</comment>
<feature type="domain" description="RING-type" evidence="14">
    <location>
        <begin position="13"/>
        <end position="55"/>
    </location>
</feature>
<dbReference type="OrthoDB" id="678282at2759"/>
<keyword evidence="16" id="KW-1185">Reference proteome</keyword>
<evidence type="ECO:0000256" key="6">
    <source>
        <dbReference type="ARBA" id="ARBA00022692"/>
    </source>
</evidence>
<evidence type="ECO:0000256" key="11">
    <source>
        <dbReference type="ARBA" id="ARBA00022989"/>
    </source>
</evidence>
<keyword evidence="9" id="KW-0833">Ubl conjugation pathway</keyword>
<evidence type="ECO:0000259" key="14">
    <source>
        <dbReference type="PROSITE" id="PS50089"/>
    </source>
</evidence>
<comment type="catalytic activity">
    <reaction evidence="1">
        <text>S-ubiquitinyl-[E2 ubiquitin-conjugating enzyme]-L-cysteine + [acceptor protein]-L-lysine = [E2 ubiquitin-conjugating enzyme]-L-cysteine + N(6)-ubiquitinyl-[acceptor protein]-L-lysine.</text>
        <dbReference type="EC" id="2.3.2.27"/>
    </reaction>
</comment>
<dbReference type="GO" id="GO:0061630">
    <property type="term" value="F:ubiquitin protein ligase activity"/>
    <property type="evidence" value="ECO:0007669"/>
    <property type="project" value="UniProtKB-EC"/>
</dbReference>
<keyword evidence="8 13" id="KW-0863">Zinc-finger</keyword>
<evidence type="ECO:0000256" key="8">
    <source>
        <dbReference type="ARBA" id="ARBA00022771"/>
    </source>
</evidence>